<dbReference type="GO" id="GO:0005737">
    <property type="term" value="C:cytoplasm"/>
    <property type="evidence" value="ECO:0007669"/>
    <property type="project" value="TreeGrafter"/>
</dbReference>
<dbReference type="PROSITE" id="PS50002">
    <property type="entry name" value="SH3"/>
    <property type="match status" value="1"/>
</dbReference>
<feature type="domain" description="SH3" evidence="4">
    <location>
        <begin position="28"/>
        <end position="90"/>
    </location>
</feature>
<dbReference type="FunFam" id="2.30.30.40:FF:000009">
    <property type="entry name" value="Breast cancer anti-estrogen resistance 1"/>
    <property type="match status" value="1"/>
</dbReference>
<dbReference type="CDD" id="cd11844">
    <property type="entry name" value="SH3_CAS"/>
    <property type="match status" value="1"/>
</dbReference>
<dbReference type="InterPro" id="IPR036028">
    <property type="entry name" value="SH3-like_dom_sf"/>
</dbReference>
<accession>A0A2C9K6C0</accession>
<dbReference type="Pfam" id="PF00018">
    <property type="entry name" value="SH3_1"/>
    <property type="match status" value="1"/>
</dbReference>
<dbReference type="PRINTS" id="PR00452">
    <property type="entry name" value="SH3DOMAIN"/>
</dbReference>
<evidence type="ECO:0000313" key="6">
    <source>
        <dbReference type="Proteomes" id="UP000076420"/>
    </source>
</evidence>
<dbReference type="STRING" id="6526.A0A2C9K6C0"/>
<dbReference type="GO" id="GO:0016477">
    <property type="term" value="P:cell migration"/>
    <property type="evidence" value="ECO:0007669"/>
    <property type="project" value="TreeGrafter"/>
</dbReference>
<keyword evidence="1 2" id="KW-0728">SH3 domain</keyword>
<dbReference type="VEuPathDB" id="VectorBase:BGLB013972"/>
<proteinExistence type="predicted"/>
<evidence type="ECO:0000256" key="2">
    <source>
        <dbReference type="PROSITE-ProRule" id="PRU00192"/>
    </source>
</evidence>
<dbReference type="OrthoDB" id="5983572at2759"/>
<protein>
    <recommendedName>
        <fullName evidence="4">SH3 domain-containing protein</fullName>
    </recommendedName>
</protein>
<dbReference type="InterPro" id="IPR001452">
    <property type="entry name" value="SH3_domain"/>
</dbReference>
<dbReference type="VEuPathDB" id="VectorBase:BGLAX_037242"/>
<reference evidence="5" key="1">
    <citation type="submission" date="2020-05" db="UniProtKB">
        <authorList>
            <consortium name="EnsemblMetazoa"/>
        </authorList>
    </citation>
    <scope>IDENTIFICATION</scope>
    <source>
        <strain evidence="5">BB02</strain>
    </source>
</reference>
<feature type="compositionally biased region" description="Polar residues" evidence="3">
    <location>
        <begin position="1"/>
        <end position="10"/>
    </location>
</feature>
<evidence type="ECO:0000256" key="1">
    <source>
        <dbReference type="ARBA" id="ARBA00022443"/>
    </source>
</evidence>
<dbReference type="Gene3D" id="2.30.30.40">
    <property type="entry name" value="SH3 Domains"/>
    <property type="match status" value="1"/>
</dbReference>
<dbReference type="PANTHER" id="PTHR10654">
    <property type="entry name" value="CAS SCAFFOLDING PROTEIN"/>
    <property type="match status" value="1"/>
</dbReference>
<dbReference type="PANTHER" id="PTHR10654:SF18">
    <property type="entry name" value="IP17195P"/>
    <property type="match status" value="1"/>
</dbReference>
<name>A0A2C9K6C0_BIOGL</name>
<dbReference type="Proteomes" id="UP000076420">
    <property type="component" value="Unassembled WGS sequence"/>
</dbReference>
<evidence type="ECO:0000313" key="5">
    <source>
        <dbReference type="EnsemblMetazoa" id="BGLB013972-PB"/>
    </source>
</evidence>
<dbReference type="EnsemblMetazoa" id="BGLB013972-RB">
    <property type="protein sequence ID" value="BGLB013972-PB"/>
    <property type="gene ID" value="BGLB013972"/>
</dbReference>
<sequence>MHWISHGSTLRSSRPASGRPPSHTTNKPGLFLAKALYDNIAETPDELAFRRGDVLTVLEQDTKGLEGWWLCSLRNKHGIAPGNRLKIVSGMGEAGGSSLDLTKVSEKRYLSSDPFKHPHAFRLNLRRDVCRALNNMRVTLDIYVNKCYEVTLATISGHRDQWS</sequence>
<dbReference type="SMART" id="SM00326">
    <property type="entry name" value="SH3"/>
    <property type="match status" value="1"/>
</dbReference>
<dbReference type="AlphaFoldDB" id="A0A2C9K6C0"/>
<dbReference type="GO" id="GO:0007169">
    <property type="term" value="P:cell surface receptor protein tyrosine kinase signaling pathway"/>
    <property type="evidence" value="ECO:0007669"/>
    <property type="project" value="TreeGrafter"/>
</dbReference>
<dbReference type="SUPFAM" id="SSF50044">
    <property type="entry name" value="SH3-domain"/>
    <property type="match status" value="1"/>
</dbReference>
<feature type="compositionally biased region" description="Low complexity" evidence="3">
    <location>
        <begin position="11"/>
        <end position="22"/>
    </location>
</feature>
<gene>
    <name evidence="5" type="primary">106053042</name>
</gene>
<dbReference type="InterPro" id="IPR037362">
    <property type="entry name" value="CAS_fam"/>
</dbReference>
<evidence type="ECO:0000259" key="4">
    <source>
        <dbReference type="PROSITE" id="PS50002"/>
    </source>
</evidence>
<dbReference type="KEGG" id="bgt:106053042"/>
<dbReference type="GO" id="GO:0005886">
    <property type="term" value="C:plasma membrane"/>
    <property type="evidence" value="ECO:0007669"/>
    <property type="project" value="TreeGrafter"/>
</dbReference>
<evidence type="ECO:0000256" key="3">
    <source>
        <dbReference type="SAM" id="MobiDB-lite"/>
    </source>
</evidence>
<organism evidence="5 6">
    <name type="scientific">Biomphalaria glabrata</name>
    <name type="common">Bloodfluke planorb</name>
    <name type="synonym">Freshwater snail</name>
    <dbReference type="NCBI Taxonomy" id="6526"/>
    <lineage>
        <taxon>Eukaryota</taxon>
        <taxon>Metazoa</taxon>
        <taxon>Spiralia</taxon>
        <taxon>Lophotrochozoa</taxon>
        <taxon>Mollusca</taxon>
        <taxon>Gastropoda</taxon>
        <taxon>Heterobranchia</taxon>
        <taxon>Euthyneura</taxon>
        <taxon>Panpulmonata</taxon>
        <taxon>Hygrophila</taxon>
        <taxon>Lymnaeoidea</taxon>
        <taxon>Planorbidae</taxon>
        <taxon>Biomphalaria</taxon>
    </lineage>
</organism>
<feature type="region of interest" description="Disordered" evidence="3">
    <location>
        <begin position="1"/>
        <end position="25"/>
    </location>
</feature>